<sequence length="245" mass="25310">MNLLRSRLLAAPHGFTTRTGGVSTGVYASLNLSTATGDDPAAVAENRRRVRAAFGGAPLARLSQVHGTAVHAVSGPGVWEGDGLVSAEPGIVLAVSVADCYPLLIEDPQVGAVAALHAGWRGVLGKILAVGVERLVSLGAEPARLRLAVGPGIAGPSYQVSAELAERFAAAGYGDAVLPDPQPGKARLDLPTAILKQALQLGLARERIGFSGLDTFAHPELYSYRRDGSESGRMWGLIQVPPNAG</sequence>
<comment type="catalytic activity">
    <reaction evidence="7">
        <text>adenosine + H2O + H(+) = inosine + NH4(+)</text>
        <dbReference type="Rhea" id="RHEA:24408"/>
        <dbReference type="ChEBI" id="CHEBI:15377"/>
        <dbReference type="ChEBI" id="CHEBI:15378"/>
        <dbReference type="ChEBI" id="CHEBI:16335"/>
        <dbReference type="ChEBI" id="CHEBI:17596"/>
        <dbReference type="ChEBI" id="CHEBI:28938"/>
        <dbReference type="EC" id="3.5.4.4"/>
    </reaction>
    <physiologicalReaction direction="left-to-right" evidence="7">
        <dbReference type="Rhea" id="RHEA:24409"/>
    </physiologicalReaction>
</comment>
<evidence type="ECO:0000256" key="6">
    <source>
        <dbReference type="ARBA" id="ARBA00022833"/>
    </source>
</evidence>
<evidence type="ECO:0000256" key="10">
    <source>
        <dbReference type="RuleBase" id="RU361274"/>
    </source>
</evidence>
<reference evidence="11" key="1">
    <citation type="journal article" date="2020" name="mSystems">
        <title>Genome- and Community-Level Interaction Insights into Carbon Utilization and Element Cycling Functions of Hydrothermarchaeota in Hydrothermal Sediment.</title>
        <authorList>
            <person name="Zhou Z."/>
            <person name="Liu Y."/>
            <person name="Xu W."/>
            <person name="Pan J."/>
            <person name="Luo Z.H."/>
            <person name="Li M."/>
        </authorList>
    </citation>
    <scope>NUCLEOTIDE SEQUENCE [LARGE SCALE GENOMIC DNA]</scope>
    <source>
        <strain evidence="11">HyVt-570</strain>
    </source>
</reference>
<dbReference type="PANTHER" id="PTHR30616:SF2">
    <property type="entry name" value="PURINE NUCLEOSIDE PHOSPHORYLASE LACC1"/>
    <property type="match status" value="1"/>
</dbReference>
<evidence type="ECO:0000256" key="4">
    <source>
        <dbReference type="ARBA" id="ARBA00022723"/>
    </source>
</evidence>
<dbReference type="AlphaFoldDB" id="A0A7C4ZG45"/>
<evidence type="ECO:0000256" key="9">
    <source>
        <dbReference type="ARBA" id="ARBA00049893"/>
    </source>
</evidence>
<keyword evidence="5" id="KW-0378">Hydrolase</keyword>
<accession>A0A7C4ZG45</accession>
<gene>
    <name evidence="11" type="primary">pgeF</name>
    <name evidence="11" type="ORF">ENK37_03435</name>
</gene>
<evidence type="ECO:0000256" key="3">
    <source>
        <dbReference type="ARBA" id="ARBA00022679"/>
    </source>
</evidence>
<dbReference type="Gene3D" id="3.60.140.10">
    <property type="entry name" value="CNF1/YfiH-like putative cysteine hydrolases"/>
    <property type="match status" value="1"/>
</dbReference>
<dbReference type="SUPFAM" id="SSF64438">
    <property type="entry name" value="CNF1/YfiH-like putative cysteine hydrolases"/>
    <property type="match status" value="1"/>
</dbReference>
<dbReference type="GO" id="GO:0017061">
    <property type="term" value="F:S-methyl-5-thioadenosine phosphorylase activity"/>
    <property type="evidence" value="ECO:0007669"/>
    <property type="project" value="UniProtKB-EC"/>
</dbReference>
<dbReference type="Proteomes" id="UP000885759">
    <property type="component" value="Unassembled WGS sequence"/>
</dbReference>
<evidence type="ECO:0000256" key="2">
    <source>
        <dbReference type="ARBA" id="ARBA00007353"/>
    </source>
</evidence>
<organism evidence="11">
    <name type="scientific">Oceanithermus profundus</name>
    <dbReference type="NCBI Taxonomy" id="187137"/>
    <lineage>
        <taxon>Bacteria</taxon>
        <taxon>Thermotogati</taxon>
        <taxon>Deinococcota</taxon>
        <taxon>Deinococci</taxon>
        <taxon>Thermales</taxon>
        <taxon>Thermaceae</taxon>
        <taxon>Oceanithermus</taxon>
    </lineage>
</organism>
<evidence type="ECO:0000256" key="1">
    <source>
        <dbReference type="ARBA" id="ARBA00000553"/>
    </source>
</evidence>
<comment type="similarity">
    <text evidence="2 10">Belongs to the purine nucleoside phosphorylase YfiH/LACC1 family.</text>
</comment>
<dbReference type="InterPro" id="IPR003730">
    <property type="entry name" value="Cu_polyphenol_OxRdtase"/>
</dbReference>
<dbReference type="InterPro" id="IPR011324">
    <property type="entry name" value="Cytotoxic_necrot_fac-like_cat"/>
</dbReference>
<evidence type="ECO:0000313" key="11">
    <source>
        <dbReference type="EMBL" id="HGY09097.1"/>
    </source>
</evidence>
<dbReference type="PANTHER" id="PTHR30616">
    <property type="entry name" value="UNCHARACTERIZED PROTEIN YFIH"/>
    <property type="match status" value="1"/>
</dbReference>
<evidence type="ECO:0000256" key="7">
    <source>
        <dbReference type="ARBA" id="ARBA00047989"/>
    </source>
</evidence>
<comment type="caution">
    <text evidence="11">The sequence shown here is derived from an EMBL/GenBank/DDBJ whole genome shotgun (WGS) entry which is preliminary data.</text>
</comment>
<keyword evidence="3" id="KW-0808">Transferase</keyword>
<keyword evidence="6" id="KW-0862">Zinc</keyword>
<comment type="catalytic activity">
    <reaction evidence="8">
        <text>adenosine + phosphate = alpha-D-ribose 1-phosphate + adenine</text>
        <dbReference type="Rhea" id="RHEA:27642"/>
        <dbReference type="ChEBI" id="CHEBI:16335"/>
        <dbReference type="ChEBI" id="CHEBI:16708"/>
        <dbReference type="ChEBI" id="CHEBI:43474"/>
        <dbReference type="ChEBI" id="CHEBI:57720"/>
        <dbReference type="EC" id="2.4.2.1"/>
    </reaction>
    <physiologicalReaction direction="left-to-right" evidence="8">
        <dbReference type="Rhea" id="RHEA:27643"/>
    </physiologicalReaction>
</comment>
<evidence type="ECO:0000256" key="5">
    <source>
        <dbReference type="ARBA" id="ARBA00022801"/>
    </source>
</evidence>
<dbReference type="GO" id="GO:0005507">
    <property type="term" value="F:copper ion binding"/>
    <property type="evidence" value="ECO:0007669"/>
    <property type="project" value="TreeGrafter"/>
</dbReference>
<dbReference type="EMBL" id="DRPZ01000091">
    <property type="protein sequence ID" value="HGY09097.1"/>
    <property type="molecule type" value="Genomic_DNA"/>
</dbReference>
<dbReference type="Pfam" id="PF02578">
    <property type="entry name" value="Cu-oxidase_4"/>
    <property type="match status" value="1"/>
</dbReference>
<dbReference type="CDD" id="cd16833">
    <property type="entry name" value="YfiH"/>
    <property type="match status" value="1"/>
</dbReference>
<dbReference type="NCBIfam" id="TIGR00726">
    <property type="entry name" value="peptidoglycan editing factor PgeF"/>
    <property type="match status" value="1"/>
</dbReference>
<keyword evidence="4" id="KW-0479">Metal-binding</keyword>
<comment type="catalytic activity">
    <reaction evidence="9">
        <text>S-methyl-5'-thioadenosine + phosphate = 5-(methylsulfanyl)-alpha-D-ribose 1-phosphate + adenine</text>
        <dbReference type="Rhea" id="RHEA:11852"/>
        <dbReference type="ChEBI" id="CHEBI:16708"/>
        <dbReference type="ChEBI" id="CHEBI:17509"/>
        <dbReference type="ChEBI" id="CHEBI:43474"/>
        <dbReference type="ChEBI" id="CHEBI:58533"/>
        <dbReference type="EC" id="2.4.2.28"/>
    </reaction>
    <physiologicalReaction direction="left-to-right" evidence="9">
        <dbReference type="Rhea" id="RHEA:11853"/>
    </physiologicalReaction>
</comment>
<evidence type="ECO:0000256" key="8">
    <source>
        <dbReference type="ARBA" id="ARBA00048968"/>
    </source>
</evidence>
<dbReference type="GO" id="GO:0016787">
    <property type="term" value="F:hydrolase activity"/>
    <property type="evidence" value="ECO:0007669"/>
    <property type="project" value="UniProtKB-KW"/>
</dbReference>
<protein>
    <recommendedName>
        <fullName evidence="10">Purine nucleoside phosphorylase</fullName>
    </recommendedName>
</protein>
<comment type="catalytic activity">
    <reaction evidence="1">
        <text>inosine + phosphate = alpha-D-ribose 1-phosphate + hypoxanthine</text>
        <dbReference type="Rhea" id="RHEA:27646"/>
        <dbReference type="ChEBI" id="CHEBI:17368"/>
        <dbReference type="ChEBI" id="CHEBI:17596"/>
        <dbReference type="ChEBI" id="CHEBI:43474"/>
        <dbReference type="ChEBI" id="CHEBI:57720"/>
        <dbReference type="EC" id="2.4.2.1"/>
    </reaction>
    <physiologicalReaction direction="left-to-right" evidence="1">
        <dbReference type="Rhea" id="RHEA:27647"/>
    </physiologicalReaction>
</comment>
<proteinExistence type="inferred from homology"/>
<dbReference type="InterPro" id="IPR038371">
    <property type="entry name" value="Cu_polyphenol_OxRdtase_sf"/>
</dbReference>
<name>A0A7C4ZG45_9DEIN</name>